<reference evidence="4" key="1">
    <citation type="submission" date="2018-05" db="EMBL/GenBank/DDBJ databases">
        <title>Genome Sequencing of selected type strains of the family Eggerthellaceae.</title>
        <authorList>
            <person name="Danylec N."/>
            <person name="Stoll D.A."/>
            <person name="Doetsch A."/>
            <person name="Huch M."/>
        </authorList>
    </citation>
    <scope>NUCLEOTIDE SEQUENCE [LARGE SCALE GENOMIC DNA]</scope>
    <source>
        <strain evidence="4">DSM 16106</strain>
    </source>
</reference>
<dbReference type="EMBL" id="QICD01000002">
    <property type="protein sequence ID" value="RNL48548.1"/>
    <property type="molecule type" value="Genomic_DNA"/>
</dbReference>
<dbReference type="InterPro" id="IPR057666">
    <property type="entry name" value="DrpA_SLOG"/>
</dbReference>
<gene>
    <name evidence="3" type="primary">dprA</name>
    <name evidence="3" type="ORF">DMP08_02220</name>
</gene>
<dbReference type="Gene3D" id="3.40.50.450">
    <property type="match status" value="1"/>
</dbReference>
<evidence type="ECO:0000256" key="1">
    <source>
        <dbReference type="ARBA" id="ARBA00006525"/>
    </source>
</evidence>
<organism evidence="3 4">
    <name type="scientific">Paraeggerthella hongkongensis</name>
    <dbReference type="NCBI Taxonomy" id="230658"/>
    <lineage>
        <taxon>Bacteria</taxon>
        <taxon>Bacillati</taxon>
        <taxon>Actinomycetota</taxon>
        <taxon>Coriobacteriia</taxon>
        <taxon>Eggerthellales</taxon>
        <taxon>Eggerthellaceae</taxon>
        <taxon>Paraeggerthella</taxon>
    </lineage>
</organism>
<keyword evidence="4" id="KW-1185">Reference proteome</keyword>
<accession>A0A3N0BJV0</accession>
<dbReference type="OrthoDB" id="9785707at2"/>
<dbReference type="Pfam" id="PF02481">
    <property type="entry name" value="DNA_processg_A"/>
    <property type="match status" value="1"/>
</dbReference>
<evidence type="ECO:0000259" key="2">
    <source>
        <dbReference type="Pfam" id="PF02481"/>
    </source>
</evidence>
<feature type="domain" description="Smf/DprA SLOG" evidence="2">
    <location>
        <begin position="20"/>
        <end position="219"/>
    </location>
</feature>
<evidence type="ECO:0000313" key="3">
    <source>
        <dbReference type="EMBL" id="RNL48548.1"/>
    </source>
</evidence>
<dbReference type="PANTHER" id="PTHR43022:SF1">
    <property type="entry name" value="PROTEIN SMF"/>
    <property type="match status" value="1"/>
</dbReference>
<dbReference type="GO" id="GO:0009294">
    <property type="term" value="P:DNA-mediated transformation"/>
    <property type="evidence" value="ECO:0007669"/>
    <property type="project" value="InterPro"/>
</dbReference>
<dbReference type="PANTHER" id="PTHR43022">
    <property type="entry name" value="PROTEIN SMF"/>
    <property type="match status" value="1"/>
</dbReference>
<protein>
    <submittedName>
        <fullName evidence="3">DNA-protecting protein DprA</fullName>
    </submittedName>
</protein>
<dbReference type="SUPFAM" id="SSF102405">
    <property type="entry name" value="MCP/YpsA-like"/>
    <property type="match status" value="1"/>
</dbReference>
<sequence>MVSARVQGQPLSGPRHVLELGGRDYPEALAVVSNPPKKLYVVGSAGALQEGIAIVGARKATPYGRGCAQRFARIAAERGVCVVSGGARGCDAAAHRAALDAGGLTVAFLGGGCDRPYPAEHSGLFQRIVDAGGAVASEHEWEKPPLPHQFRTRNRLIAGLARATLIVEAGLPSGTFSTADEALAANRDVLVVPGAITAASSRGANRLLYQGATPVIDDETFEDALFSLFGCLKQERFCPEGASAEDDDPVVAALRAESLGMERLMDLARESCDGEDALPWLMQRLVEGERAGLFARHPDGRWGPVVR</sequence>
<dbReference type="InterPro" id="IPR003488">
    <property type="entry name" value="DprA"/>
</dbReference>
<comment type="caution">
    <text evidence="3">The sequence shown here is derived from an EMBL/GenBank/DDBJ whole genome shotgun (WGS) entry which is preliminary data.</text>
</comment>
<name>A0A3N0BJV0_9ACTN</name>
<comment type="similarity">
    <text evidence="1">Belongs to the DprA/Smf family.</text>
</comment>
<proteinExistence type="inferred from homology"/>
<dbReference type="NCBIfam" id="TIGR00732">
    <property type="entry name" value="dprA"/>
    <property type="match status" value="1"/>
</dbReference>
<dbReference type="AlphaFoldDB" id="A0A3N0BJV0"/>
<evidence type="ECO:0000313" key="4">
    <source>
        <dbReference type="Proteomes" id="UP000278632"/>
    </source>
</evidence>
<dbReference type="Proteomes" id="UP000278632">
    <property type="component" value="Unassembled WGS sequence"/>
</dbReference>